<evidence type="ECO:0000313" key="8">
    <source>
        <dbReference type="Proteomes" id="UP000035681"/>
    </source>
</evidence>
<evidence type="ECO:0000256" key="1">
    <source>
        <dbReference type="ARBA" id="ARBA00004479"/>
    </source>
</evidence>
<keyword evidence="5" id="KW-0393">Immunoglobulin domain</keyword>
<keyword evidence="2 6" id="KW-0472">Membrane</keyword>
<evidence type="ECO:0000256" key="4">
    <source>
        <dbReference type="ARBA" id="ARBA00023180"/>
    </source>
</evidence>
<dbReference type="PANTHER" id="PTHR11640">
    <property type="entry name" value="NEPHRIN"/>
    <property type="match status" value="1"/>
</dbReference>
<dbReference type="PANTHER" id="PTHR11640:SF154">
    <property type="entry name" value="IRREGULAR CHIASM C-ROUGHEST PROTEIN-LIKE PROTEIN"/>
    <property type="match status" value="1"/>
</dbReference>
<dbReference type="STRING" id="6248.A0A0K0ERP8"/>
<keyword evidence="8" id="KW-1185">Reference proteome</keyword>
<evidence type="ECO:0000256" key="6">
    <source>
        <dbReference type="SAM" id="Phobius"/>
    </source>
</evidence>
<sequence>MVIIQIITYILLTINIFVHGLNSFTIPKIKISKQPFLAYNIEQLKEINWTMIGKTASETIYCVSDVPEIQLQFVCPECNKKNLTDIINALTSTEDLTEISGFPTIVLQNVPAKANWTGISIICQGKLNDKIFQSSPAKIVIQYIRQPFIVNIDNMKPNLTFNQGYNFYIDCLKSYDGKCQEFSNKRNKFKCLVDAYPEPTIFKWYKNGIEIAENESVIEIDVNMIGQSIQCGSNNGLHRENNMLQSQAIQVYPLIAPKIIQNNFKDLGKSKLYQPGNRINMKESIILNCDIEGNPKPKIVWKHRKINGEIVDASCLKENSNNENVININNAVRVRSSCKIYASNYSSSGKYWCTGCLNVSKNSLECYSNYIETLNRSFEMNIQGPPMVSMPHTTLEMINKNNDANIKINYCSNPKPLLKKEVTIVIDKESIHEGESWKNLKFIKIEDSNMISNCFSANLIIKSFKTFDKTKKISLIVQNTFGKIDINIPIDFNFNENNFANIYPLIINGAIIFLVLLVISLAILIRIKYYILKMKKIKDVEENKLKNNEDRNQIKKETDNFSKDTKDQGCIETNINDSLNLPMIDDALVYNDYVDFKIYGTLKKQSVYFSQEAFV</sequence>
<dbReference type="PROSITE" id="PS50835">
    <property type="entry name" value="IG_LIKE"/>
    <property type="match status" value="2"/>
</dbReference>
<evidence type="ECO:0000256" key="5">
    <source>
        <dbReference type="ARBA" id="ARBA00023319"/>
    </source>
</evidence>
<dbReference type="GO" id="GO:0005886">
    <property type="term" value="C:plasma membrane"/>
    <property type="evidence" value="ECO:0007669"/>
    <property type="project" value="TreeGrafter"/>
</dbReference>
<dbReference type="GO" id="GO:0098609">
    <property type="term" value="P:cell-cell adhesion"/>
    <property type="evidence" value="ECO:0007669"/>
    <property type="project" value="TreeGrafter"/>
</dbReference>
<name>A0A0K0ERP8_STRER</name>
<evidence type="ECO:0000256" key="2">
    <source>
        <dbReference type="ARBA" id="ARBA00023136"/>
    </source>
</evidence>
<evidence type="ECO:0000313" key="10">
    <source>
        <dbReference type="WBParaSite" id="TCONS_00005040.p1"/>
    </source>
</evidence>
<accession>A0A0K0ERP8</accession>
<keyword evidence="4" id="KW-0325">Glycoprotein</keyword>
<comment type="subcellular location">
    <subcellularLocation>
        <location evidence="1">Membrane</location>
        <topology evidence="1">Single-pass type I membrane protein</topology>
    </subcellularLocation>
</comment>
<keyword evidence="6" id="KW-0812">Transmembrane</keyword>
<dbReference type="InterPro" id="IPR003598">
    <property type="entry name" value="Ig_sub2"/>
</dbReference>
<feature type="domain" description="Ig-like" evidence="7">
    <location>
        <begin position="257"/>
        <end position="354"/>
    </location>
</feature>
<keyword evidence="3" id="KW-1015">Disulfide bond</keyword>
<evidence type="ECO:0000313" key="9">
    <source>
        <dbReference type="WBParaSite" id="SSTP_0001212800.1"/>
    </source>
</evidence>
<dbReference type="GO" id="GO:0050839">
    <property type="term" value="F:cell adhesion molecule binding"/>
    <property type="evidence" value="ECO:0007669"/>
    <property type="project" value="TreeGrafter"/>
</dbReference>
<dbReference type="InterPro" id="IPR036179">
    <property type="entry name" value="Ig-like_dom_sf"/>
</dbReference>
<dbReference type="SUPFAM" id="SSF48726">
    <property type="entry name" value="Immunoglobulin"/>
    <property type="match status" value="2"/>
</dbReference>
<feature type="domain" description="Ig-like" evidence="7">
    <location>
        <begin position="157"/>
        <end position="250"/>
    </location>
</feature>
<dbReference type="InterPro" id="IPR007110">
    <property type="entry name" value="Ig-like_dom"/>
</dbReference>
<protein>
    <submittedName>
        <fullName evidence="9 10">Ig-like domain-containing protein</fullName>
    </submittedName>
</protein>
<keyword evidence="6" id="KW-1133">Transmembrane helix</keyword>
<dbReference type="WBParaSite" id="SSTP_0001212800.1">
    <property type="protein sequence ID" value="SSTP_0001212800.1"/>
    <property type="gene ID" value="SSTP_0001212800"/>
</dbReference>
<dbReference type="GO" id="GO:0005911">
    <property type="term" value="C:cell-cell junction"/>
    <property type="evidence" value="ECO:0007669"/>
    <property type="project" value="TreeGrafter"/>
</dbReference>
<dbReference type="SMART" id="SM00408">
    <property type="entry name" value="IGc2"/>
    <property type="match status" value="1"/>
</dbReference>
<evidence type="ECO:0000256" key="3">
    <source>
        <dbReference type="ARBA" id="ARBA00023157"/>
    </source>
</evidence>
<dbReference type="AlphaFoldDB" id="A0A0K0ERP8"/>
<proteinExistence type="predicted"/>
<dbReference type="InterPro" id="IPR051275">
    <property type="entry name" value="Cell_adhesion_signaling"/>
</dbReference>
<dbReference type="Proteomes" id="UP000035681">
    <property type="component" value="Unplaced"/>
</dbReference>
<dbReference type="InterPro" id="IPR013783">
    <property type="entry name" value="Ig-like_fold"/>
</dbReference>
<organism evidence="9">
    <name type="scientific">Strongyloides stercoralis</name>
    <name type="common">Threadworm</name>
    <dbReference type="NCBI Taxonomy" id="6248"/>
    <lineage>
        <taxon>Eukaryota</taxon>
        <taxon>Metazoa</taxon>
        <taxon>Ecdysozoa</taxon>
        <taxon>Nematoda</taxon>
        <taxon>Chromadorea</taxon>
        <taxon>Rhabditida</taxon>
        <taxon>Tylenchina</taxon>
        <taxon>Panagrolaimomorpha</taxon>
        <taxon>Strongyloidoidea</taxon>
        <taxon>Strongyloididae</taxon>
        <taxon>Strongyloides</taxon>
    </lineage>
</organism>
<reference evidence="9" key="1">
    <citation type="submission" date="2015-08" db="UniProtKB">
        <authorList>
            <consortium name="WormBaseParasite"/>
        </authorList>
    </citation>
    <scope>IDENTIFICATION</scope>
</reference>
<dbReference type="Gene3D" id="2.60.40.10">
    <property type="entry name" value="Immunoglobulins"/>
    <property type="match status" value="1"/>
</dbReference>
<evidence type="ECO:0000259" key="7">
    <source>
        <dbReference type="PROSITE" id="PS50835"/>
    </source>
</evidence>
<feature type="transmembrane region" description="Helical" evidence="6">
    <location>
        <begin position="502"/>
        <end position="525"/>
    </location>
</feature>
<dbReference type="WBParaSite" id="TCONS_00005040.p1">
    <property type="protein sequence ID" value="TCONS_00005040.p1"/>
    <property type="gene ID" value="XLOC_003370"/>
</dbReference>